<feature type="transmembrane region" description="Helical" evidence="8">
    <location>
        <begin position="147"/>
        <end position="170"/>
    </location>
</feature>
<evidence type="ECO:0000256" key="3">
    <source>
        <dbReference type="ARBA" id="ARBA00022519"/>
    </source>
</evidence>
<dbReference type="AlphaFoldDB" id="A0A6N1X7Q4"/>
<feature type="transmembrane region" description="Helical" evidence="8">
    <location>
        <begin position="46"/>
        <end position="66"/>
    </location>
</feature>
<dbReference type="Proteomes" id="UP000509579">
    <property type="component" value="Chromosome"/>
</dbReference>
<dbReference type="InterPro" id="IPR000917">
    <property type="entry name" value="Sulfatase_N"/>
</dbReference>
<protein>
    <submittedName>
        <fullName evidence="11">Phosphoethanolamine--lipid A transferase</fullName>
    </submittedName>
</protein>
<dbReference type="EMBL" id="CP054840">
    <property type="protein sequence ID" value="QKV53786.1"/>
    <property type="molecule type" value="Genomic_DNA"/>
</dbReference>
<keyword evidence="3" id="KW-0997">Cell inner membrane</keyword>
<dbReference type="NCBIfam" id="NF028537">
    <property type="entry name" value="P_eth_NH2_trans"/>
    <property type="match status" value="1"/>
</dbReference>
<keyword evidence="7 8" id="KW-0472">Membrane</keyword>
<accession>A0A6N1X7Q4</accession>
<dbReference type="Gene3D" id="3.40.720.10">
    <property type="entry name" value="Alkaline Phosphatase, subunit A"/>
    <property type="match status" value="1"/>
</dbReference>
<gene>
    <name evidence="11" type="ORF">HUK68_13295</name>
</gene>
<sequence>MFARKIHSLWLILAASLWMTYAGNTALWKKLASLGLMHNLSGVGFVLALSVMLAAALAGLLALFAWKGALKPAMLVLLLVTAFASHFMNSFGIVIDPSMVTNAVQTDVHEAGALLNPGLVVNVVLLALIPGWLIWRQPIAYGPARKQLWKNLATVALAIVAIVALLALSYQTMASTMRNYKDLRYLLNPLSSVYSAARVVLKPFELDPSVLRPIGDDARAMAPMHAGAKPLTLLLVVGETARSDHFSLNGYERETNPELKARGVVSFGNAWSCGTSTAESLPCMFAHLGRDDFHGRKANYENLLDLLQKAGMNVLWVDNQSGCKEVCNRVPHVETTSQCGSAECFDETMLNAMQARLRALGERQRGKGTVIVLHQMGSHGPAYYQRSPEQYKAFLPECQTSALKDCSQDQVRNAYDNSIRYTDHFLAKAIDWLQANTDNSALMYVSDHGESLGEANVYLHGLPYAFAPDTQKKVPWITWLSPEFERENRLSSSCLRQHAGERVTHDSYFHAVLGLADVAAREYQPELDFYRACRT</sequence>
<dbReference type="PANTHER" id="PTHR30443">
    <property type="entry name" value="INNER MEMBRANE PROTEIN"/>
    <property type="match status" value="1"/>
</dbReference>
<keyword evidence="6 8" id="KW-1133">Transmembrane helix</keyword>
<dbReference type="InterPro" id="IPR058130">
    <property type="entry name" value="PEA_transf_C"/>
</dbReference>
<dbReference type="GO" id="GO:0005886">
    <property type="term" value="C:plasma membrane"/>
    <property type="evidence" value="ECO:0007669"/>
    <property type="project" value="UniProtKB-SubCell"/>
</dbReference>
<evidence type="ECO:0000256" key="5">
    <source>
        <dbReference type="ARBA" id="ARBA00022692"/>
    </source>
</evidence>
<evidence type="ECO:0000256" key="1">
    <source>
        <dbReference type="ARBA" id="ARBA00004429"/>
    </source>
</evidence>
<organism evidence="11 12">
    <name type="scientific">Comamonas antarctica</name>
    <dbReference type="NCBI Taxonomy" id="2743470"/>
    <lineage>
        <taxon>Bacteria</taxon>
        <taxon>Pseudomonadati</taxon>
        <taxon>Pseudomonadota</taxon>
        <taxon>Betaproteobacteria</taxon>
        <taxon>Burkholderiales</taxon>
        <taxon>Comamonadaceae</taxon>
        <taxon>Comamonas</taxon>
    </lineage>
</organism>
<feature type="domain" description="Sulfatase N-terminal" evidence="9">
    <location>
        <begin position="232"/>
        <end position="518"/>
    </location>
</feature>
<reference evidence="11 12" key="1">
    <citation type="submission" date="2020-06" db="EMBL/GenBank/DDBJ databases">
        <title>Acidovorax antarctica sp. nov., isolated from Corinth ice sheet soil, Antarctic Fields Peninsula.</title>
        <authorList>
            <person name="Xu Q."/>
            <person name="Peng F."/>
        </authorList>
    </citation>
    <scope>NUCLEOTIDE SEQUENCE [LARGE SCALE GENOMIC DNA]</scope>
    <source>
        <strain evidence="11 12">16-35-5</strain>
    </source>
</reference>
<proteinExistence type="predicted"/>
<keyword evidence="12" id="KW-1185">Reference proteome</keyword>
<dbReference type="Pfam" id="PF08019">
    <property type="entry name" value="EptA_B_N"/>
    <property type="match status" value="1"/>
</dbReference>
<dbReference type="GO" id="GO:0016776">
    <property type="term" value="F:phosphotransferase activity, phosphate group as acceptor"/>
    <property type="evidence" value="ECO:0007669"/>
    <property type="project" value="TreeGrafter"/>
</dbReference>
<evidence type="ECO:0000313" key="11">
    <source>
        <dbReference type="EMBL" id="QKV53786.1"/>
    </source>
</evidence>
<evidence type="ECO:0000256" key="7">
    <source>
        <dbReference type="ARBA" id="ARBA00023136"/>
    </source>
</evidence>
<dbReference type="RefSeq" id="WP_175504592.1">
    <property type="nucleotide sequence ID" value="NZ_CP054840.1"/>
</dbReference>
<evidence type="ECO:0000256" key="6">
    <source>
        <dbReference type="ARBA" id="ARBA00022989"/>
    </source>
</evidence>
<keyword evidence="4 11" id="KW-0808">Transferase</keyword>
<feature type="transmembrane region" description="Helical" evidence="8">
    <location>
        <begin position="73"/>
        <end position="95"/>
    </location>
</feature>
<feature type="domain" description="Phosphoethanolamine transferase N-terminal" evidence="10">
    <location>
        <begin position="54"/>
        <end position="200"/>
    </location>
</feature>
<evidence type="ECO:0000259" key="9">
    <source>
        <dbReference type="Pfam" id="PF00884"/>
    </source>
</evidence>
<keyword evidence="2" id="KW-1003">Cell membrane</keyword>
<dbReference type="InterPro" id="IPR017850">
    <property type="entry name" value="Alkaline_phosphatase_core_sf"/>
</dbReference>
<feature type="transmembrane region" description="Helical" evidence="8">
    <location>
        <begin position="115"/>
        <end position="135"/>
    </location>
</feature>
<comment type="subcellular location">
    <subcellularLocation>
        <location evidence="1">Cell inner membrane</location>
        <topology evidence="1">Multi-pass membrane protein</topology>
    </subcellularLocation>
</comment>
<dbReference type="InterPro" id="IPR040423">
    <property type="entry name" value="PEA_transferase"/>
</dbReference>
<evidence type="ECO:0000256" key="4">
    <source>
        <dbReference type="ARBA" id="ARBA00022679"/>
    </source>
</evidence>
<evidence type="ECO:0000256" key="8">
    <source>
        <dbReference type="SAM" id="Phobius"/>
    </source>
</evidence>
<evidence type="ECO:0000313" key="12">
    <source>
        <dbReference type="Proteomes" id="UP000509579"/>
    </source>
</evidence>
<evidence type="ECO:0000259" key="10">
    <source>
        <dbReference type="Pfam" id="PF08019"/>
    </source>
</evidence>
<dbReference type="CDD" id="cd16017">
    <property type="entry name" value="LptA"/>
    <property type="match status" value="1"/>
</dbReference>
<dbReference type="Pfam" id="PF00884">
    <property type="entry name" value="Sulfatase"/>
    <property type="match status" value="1"/>
</dbReference>
<name>A0A6N1X7Q4_9BURK</name>
<dbReference type="SUPFAM" id="SSF53649">
    <property type="entry name" value="Alkaline phosphatase-like"/>
    <property type="match status" value="1"/>
</dbReference>
<dbReference type="PANTHER" id="PTHR30443:SF0">
    <property type="entry name" value="PHOSPHOETHANOLAMINE TRANSFERASE EPTA"/>
    <property type="match status" value="1"/>
</dbReference>
<evidence type="ECO:0000256" key="2">
    <source>
        <dbReference type="ARBA" id="ARBA00022475"/>
    </source>
</evidence>
<keyword evidence="5 8" id="KW-0812">Transmembrane</keyword>
<dbReference type="InterPro" id="IPR012549">
    <property type="entry name" value="EptA-like_N"/>
</dbReference>
<dbReference type="GO" id="GO:0009244">
    <property type="term" value="P:lipopolysaccharide core region biosynthetic process"/>
    <property type="evidence" value="ECO:0007669"/>
    <property type="project" value="TreeGrafter"/>
</dbReference>
<dbReference type="KEGG" id="aant:HUK68_13295"/>